<evidence type="ECO:0000313" key="1">
    <source>
        <dbReference type="EMBL" id="GMF01478.1"/>
    </source>
</evidence>
<dbReference type="EMBL" id="BSXS01011901">
    <property type="protein sequence ID" value="GMF01478.1"/>
    <property type="molecule type" value="Genomic_DNA"/>
</dbReference>
<sequence>MFNRTLLDTEYIRDERTSPPPTYEEHALQQNSTADATMPPDRISPGARIARFVDPTINPDMLVLNNLDVLQTLNLSIKLKIFLTTKLPLRNARSERETPLKVYKPGDIVTGYTLIENTSKDPIPFEMFLVSLEGTVTTKNVSSKSTDCNKLTRTSFLKMYDLCPCHHYGTIDVGPTGDRYDEVCSETGAKSHQLC</sequence>
<dbReference type="Proteomes" id="UP001165064">
    <property type="component" value="Unassembled WGS sequence"/>
</dbReference>
<evidence type="ECO:0000313" key="2">
    <source>
        <dbReference type="Proteomes" id="UP001165064"/>
    </source>
</evidence>
<organism evidence="1 2">
    <name type="scientific">Ambrosiozyma monospora</name>
    <name type="common">Yeast</name>
    <name type="synonym">Endomycopsis monosporus</name>
    <dbReference type="NCBI Taxonomy" id="43982"/>
    <lineage>
        <taxon>Eukaryota</taxon>
        <taxon>Fungi</taxon>
        <taxon>Dikarya</taxon>
        <taxon>Ascomycota</taxon>
        <taxon>Saccharomycotina</taxon>
        <taxon>Pichiomycetes</taxon>
        <taxon>Pichiales</taxon>
        <taxon>Pichiaceae</taxon>
        <taxon>Ambrosiozyma</taxon>
    </lineage>
</organism>
<proteinExistence type="predicted"/>
<name>A0ACB5U474_AMBMO</name>
<protein>
    <submittedName>
        <fullName evidence="1">Unnamed protein product</fullName>
    </submittedName>
</protein>
<reference evidence="1" key="1">
    <citation type="submission" date="2023-04" db="EMBL/GenBank/DDBJ databases">
        <title>Ambrosiozyma monospora NBRC 10751.</title>
        <authorList>
            <person name="Ichikawa N."/>
            <person name="Sato H."/>
            <person name="Tonouchi N."/>
        </authorList>
    </citation>
    <scope>NUCLEOTIDE SEQUENCE</scope>
    <source>
        <strain evidence="1">NBRC 10751</strain>
    </source>
</reference>
<gene>
    <name evidence="1" type="ORF">Amon02_001126700</name>
</gene>
<accession>A0ACB5U474</accession>
<comment type="caution">
    <text evidence="1">The sequence shown here is derived from an EMBL/GenBank/DDBJ whole genome shotgun (WGS) entry which is preliminary data.</text>
</comment>
<keyword evidence="2" id="KW-1185">Reference proteome</keyword>